<dbReference type="AlphaFoldDB" id="A0A656KMH4"/>
<evidence type="ECO:0008006" key="3">
    <source>
        <dbReference type="Google" id="ProtNLM"/>
    </source>
</evidence>
<sequence length="324" mass="36084">MEISLPHESEKQVPTVSSQTCHIAGIIAVIYGLEEINDTCKSVSCLWLLHPRLKTMDTMGSVASSCVIDWNSRPSSERRGLIAVSFDHRNHGSREVKPEANQSWKKGNKNHAIESILNGTAIDVSFLIDHLGSYILNQQGAPKINHHLVLGVSLGGHSAWQALFRDKRITAGVVIIGSPDYISLMSNRAQLSHRETAGQNFLGSSDFPSELIKTILQCDPRGIIFGTAEVMVNPDQVHHSSLSYILDSKVKGKRILVCSGGEDKLVPYHCNEPMFKFFRNAASGWYSEKNFRLEEIIYPGVGHIFDDRMLKDSIRFISECLLEL</sequence>
<dbReference type="EMBL" id="KE374997">
    <property type="protein sequence ID" value="EPQ66338.1"/>
    <property type="molecule type" value="Genomic_DNA"/>
</dbReference>
<protein>
    <recommendedName>
        <fullName evidence="3">AB hydrolase-1 domain-containing protein</fullName>
    </recommendedName>
</protein>
<dbReference type="SUPFAM" id="SSF53474">
    <property type="entry name" value="alpha/beta-Hydrolases"/>
    <property type="match status" value="1"/>
</dbReference>
<dbReference type="PANTHER" id="PTHR47381">
    <property type="entry name" value="ALPHA/BETA-HYDROLASES SUPERFAMILY PROTEIN"/>
    <property type="match status" value="1"/>
</dbReference>
<evidence type="ECO:0000313" key="1">
    <source>
        <dbReference type="EMBL" id="EPQ66338.1"/>
    </source>
</evidence>
<evidence type="ECO:0000313" key="2">
    <source>
        <dbReference type="Proteomes" id="UP000053110"/>
    </source>
</evidence>
<dbReference type="Proteomes" id="UP000053110">
    <property type="component" value="Unassembled WGS sequence"/>
</dbReference>
<dbReference type="OrthoDB" id="2152248at2759"/>
<dbReference type="InterPro" id="IPR029058">
    <property type="entry name" value="AB_hydrolase_fold"/>
</dbReference>
<reference evidence="2" key="1">
    <citation type="journal article" date="2013" name="Nat. Genet.">
        <title>The wheat powdery mildew genome shows the unique evolution of an obligate biotroph.</title>
        <authorList>
            <person name="Wicker T."/>
            <person name="Oberhaensli S."/>
            <person name="Parlange F."/>
            <person name="Buchmann J.P."/>
            <person name="Shatalina M."/>
            <person name="Roffler S."/>
            <person name="Ben-David R."/>
            <person name="Dolezel J."/>
            <person name="Simkova H."/>
            <person name="Schulze-Lefert P."/>
            <person name="Spanu P.D."/>
            <person name="Bruggmann R."/>
            <person name="Amselem J."/>
            <person name="Quesneville H."/>
            <person name="Ver Loren van Themaat E."/>
            <person name="Paape T."/>
            <person name="Shimizu K.K."/>
            <person name="Keller B."/>
        </authorList>
    </citation>
    <scope>NUCLEOTIDE SEQUENCE [LARGE SCALE GENOMIC DNA]</scope>
    <source>
        <strain evidence="2">96224</strain>
    </source>
</reference>
<dbReference type="Gene3D" id="3.40.50.1820">
    <property type="entry name" value="alpha/beta hydrolase"/>
    <property type="match status" value="1"/>
</dbReference>
<accession>A0A656KMH4</accession>
<name>A0A656KMH4_BLUGR</name>
<organism evidence="1 2">
    <name type="scientific">Blumeria graminis f. sp. tritici 96224</name>
    <dbReference type="NCBI Taxonomy" id="1268274"/>
    <lineage>
        <taxon>Eukaryota</taxon>
        <taxon>Fungi</taxon>
        <taxon>Dikarya</taxon>
        <taxon>Ascomycota</taxon>
        <taxon>Pezizomycotina</taxon>
        <taxon>Leotiomycetes</taxon>
        <taxon>Erysiphales</taxon>
        <taxon>Erysiphaceae</taxon>
        <taxon>Blumeria</taxon>
    </lineage>
</organism>
<gene>
    <name evidence="1" type="ORF">BGT96224_1718</name>
</gene>
<proteinExistence type="predicted"/>
<dbReference type="PANTHER" id="PTHR47381:SF3">
    <property type="entry name" value="ALPHA_BETA-HYDROLASES SUPERFAMILY PROTEIN"/>
    <property type="match status" value="1"/>
</dbReference>